<keyword evidence="2" id="KW-1133">Transmembrane helix</keyword>
<accession>A0A8H2WWL4</accession>
<evidence type="ECO:0000313" key="4">
    <source>
        <dbReference type="EMBL" id="CAE6409483.1"/>
    </source>
</evidence>
<name>A0A8H2WWL4_9AGAM</name>
<keyword evidence="2" id="KW-0812">Transmembrane</keyword>
<dbReference type="AlphaFoldDB" id="A0A8H2WWL4"/>
<organism evidence="4 5">
    <name type="scientific">Rhizoctonia solani</name>
    <dbReference type="NCBI Taxonomy" id="456999"/>
    <lineage>
        <taxon>Eukaryota</taxon>
        <taxon>Fungi</taxon>
        <taxon>Dikarya</taxon>
        <taxon>Basidiomycota</taxon>
        <taxon>Agaricomycotina</taxon>
        <taxon>Agaricomycetes</taxon>
        <taxon>Cantharellales</taxon>
        <taxon>Ceratobasidiaceae</taxon>
        <taxon>Rhizoctonia</taxon>
    </lineage>
</organism>
<evidence type="ECO:0000256" key="3">
    <source>
        <dbReference type="SAM" id="SignalP"/>
    </source>
</evidence>
<feature type="signal peptide" evidence="3">
    <location>
        <begin position="1"/>
        <end position="18"/>
    </location>
</feature>
<keyword evidence="3" id="KW-0732">Signal</keyword>
<dbReference type="Proteomes" id="UP000663846">
    <property type="component" value="Unassembled WGS sequence"/>
</dbReference>
<feature type="chain" id="PRO_5034851696" evidence="3">
    <location>
        <begin position="19"/>
        <end position="455"/>
    </location>
</feature>
<feature type="region of interest" description="Disordered" evidence="1">
    <location>
        <begin position="433"/>
        <end position="455"/>
    </location>
</feature>
<protein>
    <submittedName>
        <fullName evidence="4">Uncharacterized protein</fullName>
    </submittedName>
</protein>
<reference evidence="4" key="1">
    <citation type="submission" date="2021-01" db="EMBL/GenBank/DDBJ databases">
        <authorList>
            <person name="Kaushik A."/>
        </authorList>
    </citation>
    <scope>NUCLEOTIDE SEQUENCE</scope>
    <source>
        <strain evidence="4">AG1-1C</strain>
    </source>
</reference>
<comment type="caution">
    <text evidence="4">The sequence shown here is derived from an EMBL/GenBank/DDBJ whole genome shotgun (WGS) entry which is preliminary data.</text>
</comment>
<feature type="transmembrane region" description="Helical" evidence="2">
    <location>
        <begin position="76"/>
        <end position="104"/>
    </location>
</feature>
<gene>
    <name evidence="4" type="ORF">RDB_LOCUS65850</name>
</gene>
<evidence type="ECO:0000256" key="2">
    <source>
        <dbReference type="SAM" id="Phobius"/>
    </source>
</evidence>
<evidence type="ECO:0000256" key="1">
    <source>
        <dbReference type="SAM" id="MobiDB-lite"/>
    </source>
</evidence>
<evidence type="ECO:0000313" key="5">
    <source>
        <dbReference type="Proteomes" id="UP000663846"/>
    </source>
</evidence>
<dbReference type="EMBL" id="CAJMWS010000311">
    <property type="protein sequence ID" value="CAE6409483.1"/>
    <property type="molecule type" value="Genomic_DNA"/>
</dbReference>
<proteinExistence type="predicted"/>
<feature type="compositionally biased region" description="Polar residues" evidence="1">
    <location>
        <begin position="439"/>
        <end position="455"/>
    </location>
</feature>
<keyword evidence="2" id="KW-0472">Membrane</keyword>
<sequence length="455" mass="51551">MWLATISLFVIFPQSLDAHHNNNRQDHAAPSFSTNINVAFNFYGHIDVYGPVNINAYGNWELTAEHMRYRSEQRDVVLWVGCICCVSVTLCIVFIIQFGPGYLWRQAPTQRSRSEDRLTCHPVGTLTVVSDDGSSILHDPNGTETILPNTPVVTDVNRMEGGIKLWDVKEPYPISYGRQLRVTSFTIENRGQNNSIDQELGSDQRPSLATSLYGNTRLHRTSRIAWFILVVAFDDDLPDPEHDLRFWKKMLDEPTLKSEAIHFRALPGQKATPENIENALAQLFHDSESLGMPGHTRLFVYFTGEGDGQNRMCLPNNKFLCEEDINWWLRDLRATWGYSQPITLLLDVCRTNKDMPRIQMHQGANLIFSSSLNQKAHALRFKPDRDMPYSCFMLAYIIASHASLNCTKPEFLANVEHRLRQLTTLTSLIASKIGGGDPGSQQPDWSQAVVSTQPT</sequence>